<dbReference type="EC" id="2.3.2.27" evidence="10"/>
<dbReference type="GO" id="GO:0016567">
    <property type="term" value="P:protein ubiquitination"/>
    <property type="evidence" value="ECO:0007669"/>
    <property type="project" value="UniProtKB-UniRule"/>
</dbReference>
<dbReference type="GO" id="GO:0005737">
    <property type="term" value="C:cytoplasm"/>
    <property type="evidence" value="ECO:0007669"/>
    <property type="project" value="TreeGrafter"/>
</dbReference>
<feature type="domain" description="UBR-type" evidence="12">
    <location>
        <begin position="95"/>
        <end position="166"/>
    </location>
</feature>
<keyword evidence="6 10" id="KW-0833">Ubl conjugation pathway</keyword>
<dbReference type="GO" id="GO:0061630">
    <property type="term" value="F:ubiquitin protein ligase activity"/>
    <property type="evidence" value="ECO:0007669"/>
    <property type="project" value="UniProtKB-UniRule"/>
</dbReference>
<dbReference type="UniPathway" id="UPA00143"/>
<dbReference type="Pfam" id="PF22960">
    <property type="entry name" value="WHD_UBR1"/>
    <property type="match status" value="1"/>
</dbReference>
<proteinExistence type="inferred from homology"/>
<evidence type="ECO:0000256" key="3">
    <source>
        <dbReference type="ARBA" id="ARBA00022679"/>
    </source>
</evidence>
<comment type="catalytic activity">
    <reaction evidence="1 10">
        <text>S-ubiquitinyl-[E2 ubiquitin-conjugating enzyme]-L-cysteine + [acceptor protein]-L-lysine = [E2 ubiquitin-conjugating enzyme]-L-cysteine + N(6)-ubiquitinyl-[acceptor protein]-L-lysine.</text>
        <dbReference type="EC" id="2.3.2.27"/>
    </reaction>
</comment>
<feature type="region of interest" description="Disordered" evidence="11">
    <location>
        <begin position="2059"/>
        <end position="2106"/>
    </location>
</feature>
<dbReference type="CDD" id="cd19672">
    <property type="entry name" value="UBR-box_UBR1_like"/>
    <property type="match status" value="1"/>
</dbReference>
<dbReference type="GO" id="GO:0071596">
    <property type="term" value="P:ubiquitin-dependent protein catabolic process via the N-end rule pathway"/>
    <property type="evidence" value="ECO:0007669"/>
    <property type="project" value="UniProtKB-UniRule"/>
</dbReference>
<evidence type="ECO:0000256" key="8">
    <source>
        <dbReference type="ARBA" id="ARBA00046341"/>
    </source>
</evidence>
<dbReference type="InterPro" id="IPR039164">
    <property type="entry name" value="UBR1-like"/>
</dbReference>
<keyword evidence="7 10" id="KW-0862">Zinc</keyword>
<evidence type="ECO:0000256" key="6">
    <source>
        <dbReference type="ARBA" id="ARBA00022786"/>
    </source>
</evidence>
<keyword evidence="5 10" id="KW-0863">Zinc-finger</keyword>
<evidence type="ECO:0000256" key="2">
    <source>
        <dbReference type="ARBA" id="ARBA00004906"/>
    </source>
</evidence>
<evidence type="ECO:0000256" key="10">
    <source>
        <dbReference type="RuleBase" id="RU366018"/>
    </source>
</evidence>
<comment type="caution">
    <text evidence="13">The sequence shown here is derived from an EMBL/GenBank/DDBJ whole genome shotgun (WGS) entry which is preliminary data.</text>
</comment>
<dbReference type="GO" id="GO:0008270">
    <property type="term" value="F:zinc ion binding"/>
    <property type="evidence" value="ECO:0007669"/>
    <property type="project" value="UniProtKB-UniRule"/>
</dbReference>
<dbReference type="Gene3D" id="2.10.110.30">
    <property type="match status" value="1"/>
</dbReference>
<dbReference type="PANTHER" id="PTHR21497">
    <property type="entry name" value="UBIQUITIN LIGASE E3 ALPHA-RELATED"/>
    <property type="match status" value="1"/>
</dbReference>
<dbReference type="InterPro" id="IPR055194">
    <property type="entry name" value="UBR1-like_WH"/>
</dbReference>
<dbReference type="FunFam" id="2.10.110.30:FF:000002">
    <property type="entry name" value="Putative e3 ubiquitin-protein ligase ubr3"/>
    <property type="match status" value="1"/>
</dbReference>
<dbReference type="Pfam" id="PF02207">
    <property type="entry name" value="zf-UBR"/>
    <property type="match status" value="1"/>
</dbReference>
<evidence type="ECO:0000256" key="7">
    <source>
        <dbReference type="ARBA" id="ARBA00022833"/>
    </source>
</evidence>
<keyword evidence="3 10" id="KW-0808">Transferase</keyword>
<gene>
    <name evidence="13" type="ORF">BOH78_1235</name>
</gene>
<feature type="compositionally biased region" description="Acidic residues" evidence="11">
    <location>
        <begin position="1889"/>
        <end position="1906"/>
    </location>
</feature>
<feature type="region of interest" description="Disordered" evidence="11">
    <location>
        <begin position="1887"/>
        <end position="1912"/>
    </location>
</feature>
<evidence type="ECO:0000313" key="13">
    <source>
        <dbReference type="EMBL" id="ONH76308.1"/>
    </source>
</evidence>
<accession>A0A1V2LR28</accession>
<dbReference type="SMART" id="SM00396">
    <property type="entry name" value="ZnF_UBR1"/>
    <property type="match status" value="1"/>
</dbReference>
<name>A0A1V2LR28_PICKU</name>
<organism evidence="13 14">
    <name type="scientific">Pichia kudriavzevii</name>
    <name type="common">Yeast</name>
    <name type="synonym">Issatchenkia orientalis</name>
    <dbReference type="NCBI Taxonomy" id="4909"/>
    <lineage>
        <taxon>Eukaryota</taxon>
        <taxon>Fungi</taxon>
        <taxon>Dikarya</taxon>
        <taxon>Ascomycota</taxon>
        <taxon>Saccharomycotina</taxon>
        <taxon>Pichiomycetes</taxon>
        <taxon>Pichiales</taxon>
        <taxon>Pichiaceae</taxon>
        <taxon>Pichia</taxon>
    </lineage>
</organism>
<dbReference type="VEuPathDB" id="FungiDB:C5L36_0C10950"/>
<feature type="region of interest" description="Disordered" evidence="11">
    <location>
        <begin position="1983"/>
        <end position="2028"/>
    </location>
</feature>
<feature type="zinc finger region" description="UBR-type" evidence="9">
    <location>
        <begin position="95"/>
        <end position="166"/>
    </location>
</feature>
<evidence type="ECO:0000259" key="12">
    <source>
        <dbReference type="PROSITE" id="PS51157"/>
    </source>
</evidence>
<feature type="compositionally biased region" description="Low complexity" evidence="11">
    <location>
        <begin position="475"/>
        <end position="485"/>
    </location>
</feature>
<evidence type="ECO:0000256" key="11">
    <source>
        <dbReference type="SAM" id="MobiDB-lite"/>
    </source>
</evidence>
<dbReference type="PANTHER" id="PTHR21497:SF26">
    <property type="entry name" value="E3 UBIQUITIN-PROTEIN LIGASE UBR1"/>
    <property type="match status" value="1"/>
</dbReference>
<evidence type="ECO:0000313" key="14">
    <source>
        <dbReference type="Proteomes" id="UP000189274"/>
    </source>
</evidence>
<dbReference type="EMBL" id="MQVM01000004">
    <property type="protein sequence ID" value="ONH76308.1"/>
    <property type="molecule type" value="Genomic_DNA"/>
</dbReference>
<evidence type="ECO:0000256" key="9">
    <source>
        <dbReference type="PROSITE-ProRule" id="PRU00508"/>
    </source>
</evidence>
<evidence type="ECO:0000256" key="1">
    <source>
        <dbReference type="ARBA" id="ARBA00000900"/>
    </source>
</evidence>
<feature type="compositionally biased region" description="Basic and acidic residues" evidence="11">
    <location>
        <begin position="2010"/>
        <end position="2028"/>
    </location>
</feature>
<feature type="region of interest" description="Disordered" evidence="11">
    <location>
        <begin position="1277"/>
        <end position="1298"/>
    </location>
</feature>
<feature type="compositionally biased region" description="Acidic residues" evidence="11">
    <location>
        <begin position="2067"/>
        <end position="2094"/>
    </location>
</feature>
<feature type="compositionally biased region" description="Basic and acidic residues" evidence="11">
    <location>
        <begin position="2095"/>
        <end position="2106"/>
    </location>
</feature>
<feature type="region of interest" description="Disordered" evidence="11">
    <location>
        <begin position="465"/>
        <end position="491"/>
    </location>
</feature>
<dbReference type="PROSITE" id="PS51157">
    <property type="entry name" value="ZF_UBR"/>
    <property type="match status" value="1"/>
</dbReference>
<comment type="pathway">
    <text evidence="2 10">Protein modification; protein ubiquitination.</text>
</comment>
<keyword evidence="4 10" id="KW-0479">Metal-binding</keyword>
<evidence type="ECO:0000256" key="4">
    <source>
        <dbReference type="ARBA" id="ARBA00022723"/>
    </source>
</evidence>
<dbReference type="Proteomes" id="UP000189274">
    <property type="component" value="Unassembled WGS sequence"/>
</dbReference>
<feature type="compositionally biased region" description="Low complexity" evidence="11">
    <location>
        <begin position="1285"/>
        <end position="1296"/>
    </location>
</feature>
<dbReference type="GO" id="GO:0000151">
    <property type="term" value="C:ubiquitin ligase complex"/>
    <property type="evidence" value="ECO:0007669"/>
    <property type="project" value="TreeGrafter"/>
</dbReference>
<protein>
    <recommendedName>
        <fullName evidence="10">E3 ubiquitin-protein ligase</fullName>
        <ecNumber evidence="10">2.3.2.27</ecNumber>
    </recommendedName>
</protein>
<reference evidence="14" key="1">
    <citation type="journal article" date="2017" name="Genome Announc.">
        <title>Genome sequences of Cyberlindnera fabianii 65, Pichia kudriavzevii 129, and Saccharomyces cerevisiae 131 isolated from fermented masau fruits in Zimbabwe.</title>
        <authorList>
            <person name="van Rijswijck I.M.H."/>
            <person name="Derks M.F.L."/>
            <person name="Abee T."/>
            <person name="de Ridder D."/>
            <person name="Smid E.J."/>
        </authorList>
    </citation>
    <scope>NUCLEOTIDE SEQUENCE [LARGE SCALE GENOMIC DNA]</scope>
    <source>
        <strain evidence="14">129</strain>
    </source>
</reference>
<sequence>MVDSIDDYKNTRVAKKLVNQLVRIPTIKYFEHLLEPLLFRSLYCALSVDGKYYDYFLPLGMFSLPTGYDLVNDHRHAKNFFLDQENIKINSHLGHICAASIPIGKPVYNCFDCGVDPTCCLCEDCFNKEEHSDHNVSVHRSSGDAICDCGDVSSWKVDLRCKANAKEEILRKSLPSDLPADFKYNIKIIVRVLFDFILDVHSINYSALPNVHDSILDTVSKLEILPKFDDAYNHFKKSYLDSSSSLSADDIVTGDLLEYYYLIVWNDEFHNFDEAISFLSSAYVQTSDTESDDHPFYQMSYDGKPDFEIDGDRVANMAKTIDAMGFIAYARSKDLNTIKSKTNKFDQVNRIVFGETPKDQLRYSILNGRQYANLVLSTSAINWFDVILKNKNIILTDFIKQEISNVLFERANLHLTQVPYLGLWATNFTTDHKLEIPLYEETIDRKSIPLEKLGVKITSVKDRDIDGKRHEDNDSSNSSVSSSESFDSKADSIDSYHPVNYYDKGTRLQYLIFFEMRFPKRMRKLLKKTIIPTITNSVESRYTFAEQVTTLLPTFEFNTAFYDREWQLSLLETFRLQVYHDPNLGTQLLENGLLENVIDSLIRIFSCVSIKNNKFYAGNKTTDWKYYRSFKVLTQTFDGLHTILNFIHQGNDRIFNNNWIVKLLRIFTAFDNIFTIVRETDQHIEFFNQRECSITHSQSYTLYRIAEHLGNIVSGIAGKNENVERSIILLSSYLKNQPVKLENGIVKYDITKDGATVIHPIGSLLADLSKSYKAFESELLNYSVGTITYNEGKYDYEIDFNQTTPFLIVADTMVRSWTFQSQISSNFWVRNGGYIEYAKSYFEHYFPENILFIMQQAILLDQLPLDDVIDRFMLSGCIHGSLDFTQTIYEEKISIILDEFAQLMYYILTFRVFYDSQMDHEGISRYFEEYKLSYVLASSPKKFSEIEQFARDDYFDETMEKITNYVPPASLNDYGRYELKSEYLHRFDPYLFSPEKTGESEIEESILKNISNVKNKKVDDVVLIPYLYPLKEEDLKNFKKIGDYMRSKEFAKILYKILRFAVSSDYDTHLNMVLQLIHAIVMDSELYYGDSKSLQNFIEIPICNMLLSAAEKSDVPKYITKKASTILEIMLLKNDDVLTSLVDCFGEAHIEEYKKSKQGKNLETKMERKRRLALKRQKKILQKMQKQQTNFMSNNESYFQDECKTAKSGNHENVTDNENLFQQEIRTCVLCKNPENDEDLFGLPGFLSTSSIFWTIPTISNDTSGFMISEFENKNKGDLDDGSNKKSNNNNNMNGNQKESCCTREKIVATGCPHGMHLNCFKTMLSKKGMSSKDYLCPLCKGKSNIFIPAHKSKEFEIDPDLNHKLNFTYNDIFSANGKKNIAYFSQQFFGQFASSLETPNATTLKLIDSFKTVRSTHNELLDRYSIRPEHWKVTTDISKFNFISEFNTLSIIGSTLEMYEISSRKEDQISLPEIALSTLRSLLQQIIFTHHINPGTTDLGREYYEFLLNNPNVGFVEQTLLLYFKTDIDLLSCMKISIVKRMILTAISLFQRYEIDPRNVIFESILDANISQDFVTTKLCEELIEIVIQEELIDPNSLGNSPLISRVLYKVMVTNFGIFHRQIKYISIFMNLITKDEIEIGSFNQFVQEMFKDASKENKMLRIVIKGLRNTRAMTSQFASNKMHKRGCKVNMIEYPKPVHFIHLPEKLKDLALEASQKKTKVLIEEEEENYDYWEEPKYKHIKTPHICLHCGKWLTTVSKHNRECQLSGYSTMIFSPEKNHITLHFSEYVTDNVFHVESPYLNKHGEPSKGIVGFGDAGTLDLARYKHIQNMWYGQFMIIEVLRNDTKSLVDGVFAFSIPGISEDDSFRRERFSFASYLGLNIRGNSDNEELSDEESDLNSDLEEGNQRGPTDIQELINRIREGRDHMGGEERDNIAGFLNAFVHGTLMGRTINNTARNANIGTEGDFFIREDGAPLELVFDGDVDEHDDDDENDDDYQFEGNIDSENSNDHDIDENRSDSIQDVRSTDDGHVELAGYDEDALRYPNGAVTHHLNSLRDFFNGQGNDDDERDDDDEDYIHEDEDASDDEMDSNDEYHSFDEMDID</sequence>
<comment type="similarity">
    <text evidence="8 10">Belongs to the E3 ubiquitin-protein ligase UBR1-like family.</text>
</comment>
<evidence type="ECO:0000256" key="5">
    <source>
        <dbReference type="ARBA" id="ARBA00022771"/>
    </source>
</evidence>
<dbReference type="InterPro" id="IPR003126">
    <property type="entry name" value="Znf_UBR"/>
</dbReference>
<comment type="function">
    <text evidence="10">Ubiquitin ligase protein which is a component of the N-end rule pathway. Recognizes and binds to proteins bearing specific N-terminal residues that are destabilizing according to the N-end rule, leading to their ubiquitination and subsequent degradation.</text>
</comment>
<feature type="compositionally biased region" description="Acidic residues" evidence="11">
    <location>
        <begin position="1983"/>
        <end position="2000"/>
    </location>
</feature>